<dbReference type="PANTHER" id="PTHR34295">
    <property type="entry name" value="BIOTIN TRANSPORTER BIOY"/>
    <property type="match status" value="1"/>
</dbReference>
<sequence>MGGASRVRTRSVAFVGLSIALMAVSAWVSVPFGPVPFTLQTFVMVFALLVLTPGECLAAIGGYLAIGAVGLPVFSSMRGGIGVLAGPTGGFLWGFLLGAIVALAFLRLVDARLRRGAANEGETGDGIAKGGSGKRRALAVDVVAGFLFLLVMYVCGWVQLMGVAGLGPEAAFATAVAPFLVVDGVKLVAGVLTARAVRKALPRR</sequence>
<dbReference type="Pfam" id="PF02632">
    <property type="entry name" value="BioY"/>
    <property type="match status" value="1"/>
</dbReference>
<keyword evidence="2" id="KW-1003">Cell membrane</keyword>
<feature type="transmembrane region" description="Helical" evidence="3">
    <location>
        <begin position="63"/>
        <end position="85"/>
    </location>
</feature>
<keyword evidence="3" id="KW-1133">Transmembrane helix</keyword>
<accession>A0A842J9U5</accession>
<dbReference type="GO" id="GO:0005886">
    <property type="term" value="C:plasma membrane"/>
    <property type="evidence" value="ECO:0007669"/>
    <property type="project" value="UniProtKB-SubCell"/>
</dbReference>
<dbReference type="PANTHER" id="PTHR34295:SF1">
    <property type="entry name" value="BIOTIN TRANSPORTER BIOY"/>
    <property type="match status" value="1"/>
</dbReference>
<feature type="transmembrane region" description="Helical" evidence="3">
    <location>
        <begin position="35"/>
        <end position="51"/>
    </location>
</feature>
<protein>
    <recommendedName>
        <fullName evidence="2">Biotin transporter</fullName>
    </recommendedName>
</protein>
<dbReference type="Proteomes" id="UP000587396">
    <property type="component" value="Unassembled WGS sequence"/>
</dbReference>
<organism evidence="4 5">
    <name type="scientific">Gordonibacter massiliensis</name>
    <name type="common">ex Traore et al. 2017</name>
    <dbReference type="NCBI Taxonomy" id="1841863"/>
    <lineage>
        <taxon>Bacteria</taxon>
        <taxon>Bacillati</taxon>
        <taxon>Actinomycetota</taxon>
        <taxon>Coriobacteriia</taxon>
        <taxon>Eggerthellales</taxon>
        <taxon>Eggerthellaceae</taxon>
        <taxon>Gordonibacter</taxon>
    </lineage>
</organism>
<name>A0A842J9U5_9ACTN</name>
<feature type="transmembrane region" description="Helical" evidence="3">
    <location>
        <begin position="138"/>
        <end position="160"/>
    </location>
</feature>
<dbReference type="GO" id="GO:0015225">
    <property type="term" value="F:biotin transmembrane transporter activity"/>
    <property type="evidence" value="ECO:0007669"/>
    <property type="project" value="UniProtKB-UniRule"/>
</dbReference>
<proteinExistence type="inferred from homology"/>
<keyword evidence="5" id="KW-1185">Reference proteome</keyword>
<comment type="caution">
    <text evidence="4">The sequence shown here is derived from an EMBL/GenBank/DDBJ whole genome shotgun (WGS) entry which is preliminary data.</text>
</comment>
<evidence type="ECO:0000256" key="2">
    <source>
        <dbReference type="PIRNR" id="PIRNR016661"/>
    </source>
</evidence>
<dbReference type="PIRSF" id="PIRSF016661">
    <property type="entry name" value="BioY"/>
    <property type="match status" value="1"/>
</dbReference>
<comment type="similarity">
    <text evidence="1 2">Belongs to the BioY family.</text>
</comment>
<feature type="transmembrane region" description="Helical" evidence="3">
    <location>
        <begin position="91"/>
        <end position="109"/>
    </location>
</feature>
<keyword evidence="2 3" id="KW-0472">Membrane</keyword>
<evidence type="ECO:0000313" key="5">
    <source>
        <dbReference type="Proteomes" id="UP000587396"/>
    </source>
</evidence>
<evidence type="ECO:0000256" key="1">
    <source>
        <dbReference type="ARBA" id="ARBA00010692"/>
    </source>
</evidence>
<dbReference type="Gene3D" id="1.10.1760.20">
    <property type="match status" value="1"/>
</dbReference>
<keyword evidence="2" id="KW-0813">Transport</keyword>
<evidence type="ECO:0000313" key="4">
    <source>
        <dbReference type="EMBL" id="MBC2888507.1"/>
    </source>
</evidence>
<dbReference type="InterPro" id="IPR003784">
    <property type="entry name" value="BioY"/>
</dbReference>
<feature type="transmembrane region" description="Helical" evidence="3">
    <location>
        <begin position="12"/>
        <end position="29"/>
    </location>
</feature>
<dbReference type="EMBL" id="JACMSE010000002">
    <property type="protein sequence ID" value="MBC2888507.1"/>
    <property type="molecule type" value="Genomic_DNA"/>
</dbReference>
<gene>
    <name evidence="4" type="ORF">H7313_03965</name>
</gene>
<dbReference type="AlphaFoldDB" id="A0A842J9U5"/>
<feature type="transmembrane region" description="Helical" evidence="3">
    <location>
        <begin position="172"/>
        <end position="194"/>
    </location>
</feature>
<keyword evidence="3" id="KW-0812">Transmembrane</keyword>
<comment type="subcellular location">
    <subcellularLocation>
        <location evidence="2">Cell membrane</location>
        <topology evidence="2">Multi-pass membrane protein</topology>
    </subcellularLocation>
</comment>
<reference evidence="4 5" key="1">
    <citation type="submission" date="2020-08" db="EMBL/GenBank/DDBJ databases">
        <authorList>
            <person name="Liu C."/>
            <person name="Sun Q."/>
        </authorList>
    </citation>
    <scope>NUCLEOTIDE SEQUENCE [LARGE SCALE GENOMIC DNA]</scope>
    <source>
        <strain evidence="4 5">N22</strain>
    </source>
</reference>
<evidence type="ECO:0000256" key="3">
    <source>
        <dbReference type="SAM" id="Phobius"/>
    </source>
</evidence>